<dbReference type="Pfam" id="PF05768">
    <property type="entry name" value="Glrx-like"/>
    <property type="match status" value="1"/>
</dbReference>
<dbReference type="InterPro" id="IPR052565">
    <property type="entry name" value="Glutaredoxin-like_YDR286C"/>
</dbReference>
<dbReference type="PANTHER" id="PTHR33558:SF1">
    <property type="entry name" value="GLUTAREDOXIN-LIKE PROTEIN C5ORF63 HOMOLOG"/>
    <property type="match status" value="1"/>
</dbReference>
<sequence>MAEPRLTLITRPGCHLCDDAKAAIDRVVAVTGDRWVEVDVTGDLELERDYGDRLPVVLLDGREHGYWRVEEERLLGDLRRPRPAPPG</sequence>
<dbReference type="InterPro" id="IPR036249">
    <property type="entry name" value="Thioredoxin-like_sf"/>
</dbReference>
<name>A0ABV5CM71_9ACTN</name>
<proteinExistence type="predicted"/>
<dbReference type="InterPro" id="IPR008554">
    <property type="entry name" value="Glutaredoxin-like"/>
</dbReference>
<evidence type="ECO:0000313" key="2">
    <source>
        <dbReference type="Proteomes" id="UP001582793"/>
    </source>
</evidence>
<dbReference type="Gene3D" id="3.40.30.10">
    <property type="entry name" value="Glutaredoxin"/>
    <property type="match status" value="1"/>
</dbReference>
<accession>A0ABV5CM71</accession>
<dbReference type="SUPFAM" id="SSF52833">
    <property type="entry name" value="Thioredoxin-like"/>
    <property type="match status" value="1"/>
</dbReference>
<keyword evidence="2" id="KW-1185">Reference proteome</keyword>
<dbReference type="RefSeq" id="WP_357535603.1">
    <property type="nucleotide sequence ID" value="NZ_JBCGDC010000017.1"/>
</dbReference>
<evidence type="ECO:0000313" key="1">
    <source>
        <dbReference type="EMBL" id="MFB6393104.1"/>
    </source>
</evidence>
<dbReference type="Proteomes" id="UP001582793">
    <property type="component" value="Unassembled WGS sequence"/>
</dbReference>
<dbReference type="PANTHER" id="PTHR33558">
    <property type="entry name" value="GLUTAREDOXIN-LIKE PROTEIN C5ORF63 HOMOLOG"/>
    <property type="match status" value="1"/>
</dbReference>
<gene>
    <name evidence="1" type="ORF">AAFH96_08260</name>
</gene>
<reference evidence="1 2" key="1">
    <citation type="submission" date="2024-04" db="EMBL/GenBank/DDBJ databases">
        <title>Polymorphospora sp. isolated from Baiyangdian Lake in Xiong'an New Area.</title>
        <authorList>
            <person name="Zhang X."/>
            <person name="Liu J."/>
        </authorList>
    </citation>
    <scope>NUCLEOTIDE SEQUENCE [LARGE SCALE GENOMIC DNA]</scope>
    <source>
        <strain evidence="1 2">2-325</strain>
    </source>
</reference>
<protein>
    <submittedName>
        <fullName evidence="1">Glutaredoxin family protein</fullName>
    </submittedName>
</protein>
<comment type="caution">
    <text evidence="1">The sequence shown here is derived from an EMBL/GenBank/DDBJ whole genome shotgun (WGS) entry which is preliminary data.</text>
</comment>
<organism evidence="1 2">
    <name type="scientific">Polymorphospora lycopeni</name>
    <dbReference type="NCBI Taxonomy" id="3140240"/>
    <lineage>
        <taxon>Bacteria</taxon>
        <taxon>Bacillati</taxon>
        <taxon>Actinomycetota</taxon>
        <taxon>Actinomycetes</taxon>
        <taxon>Micromonosporales</taxon>
        <taxon>Micromonosporaceae</taxon>
        <taxon>Polymorphospora</taxon>
    </lineage>
</organism>
<dbReference type="EMBL" id="JBCGDC010000017">
    <property type="protein sequence ID" value="MFB6393104.1"/>
    <property type="molecule type" value="Genomic_DNA"/>
</dbReference>